<gene>
    <name evidence="1" type="ORF">BGZ96_001742</name>
</gene>
<sequence>MEDFLTTTPDLEELQLVSISNPSNRDWTWPHFRDHLQSLSLPLKRFHYSMLLTRSVDKEQEEEILAVCPNAKERTLLLYNLIPTVVARLTVQLVVLTTLEIILPSRPNCQGNGWLLNFLDSLSGYSAHPLHRLLCEGSTLQHLKTLKMPYMTDFMDLFRRSALYAINDNEAQETS</sequence>
<reference evidence="1 2" key="1">
    <citation type="journal article" date="2020" name="Fungal Divers.">
        <title>Resolving the Mortierellaceae phylogeny through synthesis of multi-gene phylogenetics and phylogenomics.</title>
        <authorList>
            <person name="Vandepol N."/>
            <person name="Liber J."/>
            <person name="Desiro A."/>
            <person name="Na H."/>
            <person name="Kennedy M."/>
            <person name="Barry K."/>
            <person name="Grigoriev I.V."/>
            <person name="Miller A.N."/>
            <person name="O'Donnell K."/>
            <person name="Stajich J.E."/>
            <person name="Bonito G."/>
        </authorList>
    </citation>
    <scope>NUCLEOTIDE SEQUENCE [LARGE SCALE GENOMIC DNA]</scope>
    <source>
        <strain evidence="1 2">AD045</strain>
    </source>
</reference>
<comment type="caution">
    <text evidence="1">The sequence shown here is derived from an EMBL/GenBank/DDBJ whole genome shotgun (WGS) entry which is preliminary data.</text>
</comment>
<evidence type="ECO:0000313" key="1">
    <source>
        <dbReference type="EMBL" id="KAG0294120.1"/>
    </source>
</evidence>
<feature type="non-terminal residue" evidence="1">
    <location>
        <position position="175"/>
    </location>
</feature>
<evidence type="ECO:0000313" key="2">
    <source>
        <dbReference type="Proteomes" id="UP001194696"/>
    </source>
</evidence>
<dbReference type="EMBL" id="JAAAIM010000130">
    <property type="protein sequence ID" value="KAG0294120.1"/>
    <property type="molecule type" value="Genomic_DNA"/>
</dbReference>
<proteinExistence type="predicted"/>
<accession>A0ABQ7KA16</accession>
<keyword evidence="2" id="KW-1185">Reference proteome</keyword>
<protein>
    <submittedName>
        <fullName evidence="1">Uncharacterized protein</fullName>
    </submittedName>
</protein>
<dbReference type="Proteomes" id="UP001194696">
    <property type="component" value="Unassembled WGS sequence"/>
</dbReference>
<name>A0ABQ7KA16_9FUNG</name>
<organism evidence="1 2">
    <name type="scientific">Linnemannia gamsii</name>
    <dbReference type="NCBI Taxonomy" id="64522"/>
    <lineage>
        <taxon>Eukaryota</taxon>
        <taxon>Fungi</taxon>
        <taxon>Fungi incertae sedis</taxon>
        <taxon>Mucoromycota</taxon>
        <taxon>Mortierellomycotina</taxon>
        <taxon>Mortierellomycetes</taxon>
        <taxon>Mortierellales</taxon>
        <taxon>Mortierellaceae</taxon>
        <taxon>Linnemannia</taxon>
    </lineage>
</organism>